<evidence type="ECO:0000256" key="2">
    <source>
        <dbReference type="ARBA" id="ARBA00004141"/>
    </source>
</evidence>
<evidence type="ECO:0000313" key="16">
    <source>
        <dbReference type="Proteomes" id="UP000289184"/>
    </source>
</evidence>
<keyword evidence="7" id="KW-0274">FAD</keyword>
<dbReference type="OrthoDB" id="9796486at2"/>
<dbReference type="Pfam" id="PF08022">
    <property type="entry name" value="FAD_binding_8"/>
    <property type="match status" value="1"/>
</dbReference>
<dbReference type="SUPFAM" id="SSF52343">
    <property type="entry name" value="Ferredoxin reductase-like, C-terminal NADP-linked domain"/>
    <property type="match status" value="1"/>
</dbReference>
<dbReference type="InterPro" id="IPR013130">
    <property type="entry name" value="Fe3_Rdtase_TM_dom"/>
</dbReference>
<dbReference type="GO" id="GO:0046872">
    <property type="term" value="F:metal ion binding"/>
    <property type="evidence" value="ECO:0007669"/>
    <property type="project" value="UniProtKB-KW"/>
</dbReference>
<dbReference type="SUPFAM" id="SSF63380">
    <property type="entry name" value="Riboflavin synthase domain-like"/>
    <property type="match status" value="1"/>
</dbReference>
<name>A0A446CXK3_9BURK</name>
<feature type="transmembrane region" description="Helical" evidence="13">
    <location>
        <begin position="47"/>
        <end position="66"/>
    </location>
</feature>
<feature type="transmembrane region" description="Helical" evidence="13">
    <location>
        <begin position="173"/>
        <end position="193"/>
    </location>
</feature>
<evidence type="ECO:0000256" key="10">
    <source>
        <dbReference type="ARBA" id="ARBA00023004"/>
    </source>
</evidence>
<dbReference type="GO" id="GO:0050660">
    <property type="term" value="F:flavin adenine dinucleotide binding"/>
    <property type="evidence" value="ECO:0007669"/>
    <property type="project" value="TreeGrafter"/>
</dbReference>
<proteinExistence type="predicted"/>
<dbReference type="Proteomes" id="UP000289184">
    <property type="component" value="Unassembled WGS sequence"/>
</dbReference>
<gene>
    <name evidence="15" type="primary">mphP</name>
    <name evidence="15" type="ORF">AGI3411_05622</name>
</gene>
<dbReference type="GO" id="GO:0018662">
    <property type="term" value="F:phenol 2-monooxygenase activity"/>
    <property type="evidence" value="ECO:0007669"/>
    <property type="project" value="UniProtKB-EC"/>
</dbReference>
<dbReference type="PRINTS" id="PR00410">
    <property type="entry name" value="PHEHYDRXLASE"/>
</dbReference>
<evidence type="ECO:0000256" key="3">
    <source>
        <dbReference type="ARBA" id="ARBA00022630"/>
    </source>
</evidence>
<dbReference type="InterPro" id="IPR039261">
    <property type="entry name" value="FNR_nucleotide-bd"/>
</dbReference>
<dbReference type="RefSeq" id="WP_129530628.1">
    <property type="nucleotide sequence ID" value="NZ_UFQB01000037.1"/>
</dbReference>
<evidence type="ECO:0000256" key="13">
    <source>
        <dbReference type="SAM" id="Phobius"/>
    </source>
</evidence>
<evidence type="ECO:0000256" key="8">
    <source>
        <dbReference type="ARBA" id="ARBA00022989"/>
    </source>
</evidence>
<dbReference type="InterPro" id="IPR013112">
    <property type="entry name" value="FAD-bd_8"/>
</dbReference>
<dbReference type="Gene3D" id="3.40.50.80">
    <property type="entry name" value="Nucleotide-binding domain of ferredoxin-NADP reductase (FNR) module"/>
    <property type="match status" value="1"/>
</dbReference>
<feature type="transmembrane region" description="Helical" evidence="13">
    <location>
        <begin position="143"/>
        <end position="161"/>
    </location>
</feature>
<keyword evidence="4 13" id="KW-0812">Transmembrane</keyword>
<keyword evidence="16" id="KW-1185">Reference proteome</keyword>
<comment type="subcellular location">
    <subcellularLocation>
        <location evidence="2">Membrane</location>
        <topology evidence="2">Multi-pass membrane protein</topology>
    </subcellularLocation>
</comment>
<reference evidence="15 16" key="1">
    <citation type="submission" date="2018-07" db="EMBL/GenBank/DDBJ databases">
        <authorList>
            <person name="Peeters C."/>
        </authorList>
    </citation>
    <scope>NUCLEOTIDE SEQUENCE [LARGE SCALE GENOMIC DNA]</scope>
    <source>
        <strain evidence="15 16">LMG 3411</strain>
    </source>
</reference>
<dbReference type="PANTHER" id="PTHR47354">
    <property type="entry name" value="NADH OXIDOREDUCTASE HCR"/>
    <property type="match status" value="1"/>
</dbReference>
<evidence type="ECO:0000256" key="6">
    <source>
        <dbReference type="ARBA" id="ARBA00022723"/>
    </source>
</evidence>
<dbReference type="InterPro" id="IPR017927">
    <property type="entry name" value="FAD-bd_FR_type"/>
</dbReference>
<evidence type="ECO:0000256" key="12">
    <source>
        <dbReference type="ARBA" id="ARBA00023136"/>
    </source>
</evidence>
<keyword evidence="11" id="KW-0411">Iron-sulfur</keyword>
<feature type="transmembrane region" description="Helical" evidence="13">
    <location>
        <begin position="199"/>
        <end position="220"/>
    </location>
</feature>
<evidence type="ECO:0000256" key="4">
    <source>
        <dbReference type="ARBA" id="ARBA00022692"/>
    </source>
</evidence>
<keyword evidence="8 13" id="KW-1133">Transmembrane helix</keyword>
<feature type="transmembrane region" description="Helical" evidence="13">
    <location>
        <begin position="86"/>
        <end position="104"/>
    </location>
</feature>
<evidence type="ECO:0000259" key="14">
    <source>
        <dbReference type="PROSITE" id="PS51384"/>
    </source>
</evidence>
<feature type="domain" description="FAD-binding FR-type" evidence="14">
    <location>
        <begin position="223"/>
        <end position="332"/>
    </location>
</feature>
<accession>A0A446CXK3</accession>
<keyword evidence="9 15" id="KW-0560">Oxidoreductase</keyword>
<evidence type="ECO:0000256" key="5">
    <source>
        <dbReference type="ARBA" id="ARBA00022714"/>
    </source>
</evidence>
<dbReference type="EMBL" id="UFQB01000037">
    <property type="protein sequence ID" value="SSW72567.1"/>
    <property type="molecule type" value="Genomic_DNA"/>
</dbReference>
<dbReference type="InterPro" id="IPR017938">
    <property type="entry name" value="Riboflavin_synthase-like_b-brl"/>
</dbReference>
<dbReference type="PROSITE" id="PS51384">
    <property type="entry name" value="FAD_FR"/>
    <property type="match status" value="1"/>
</dbReference>
<dbReference type="GO" id="GO:0016020">
    <property type="term" value="C:membrane"/>
    <property type="evidence" value="ECO:0007669"/>
    <property type="project" value="UniProtKB-SubCell"/>
</dbReference>
<sequence length="461" mass="50374">MRIRMALGIWLLGITLAWLAVAPFDPGVLPLVDPQGAASGGWRLRQHALYLSGLWSIGLMCLAMLLSLRLPWLERPLGGMDQVYRLHKWAGIGAAVTALLHWGAKESSGAIKALWGTAGRSGRDAVLPWLADFRGLAKDLGEWAFYLLLAMMALTLLTRLLSYRPWRLLHRAMPLLFLALAFHTVALMPLDFWSLPLGLLMGALLLLGSAAALWSLAGWIGRSRRHAGRIQSVRVLGDGSERAPVEVICALSSRWPGHRAGQFAFVRFDRSEGAHPFTIASAPGSLGTSEQGEPLLRLIIKPLGDYTRSLGQRLRAGQHVDIEGPYGRFDGQGGRGRRQVWVAGGAGVTPFLSLLEARQPGVEPSRSRALPAHLHYCTRDAADDPLLPRVRSLCERARPPVALTVHDDAQGQRLTPQALEAGAAGPLDIWFCGPRGLGDALHAHARGPRPWRLHRESFAMR</sequence>
<keyword evidence="10" id="KW-0408">Iron</keyword>
<dbReference type="Pfam" id="PF01794">
    <property type="entry name" value="Ferric_reduct"/>
    <property type="match status" value="1"/>
</dbReference>
<evidence type="ECO:0000256" key="9">
    <source>
        <dbReference type="ARBA" id="ARBA00023002"/>
    </source>
</evidence>
<keyword evidence="12 13" id="KW-0472">Membrane</keyword>
<keyword evidence="6" id="KW-0479">Metal-binding</keyword>
<keyword evidence="3" id="KW-0285">Flavoprotein</keyword>
<comment type="cofactor">
    <cofactor evidence="1">
        <name>FAD</name>
        <dbReference type="ChEBI" id="CHEBI:57692"/>
    </cofactor>
</comment>
<evidence type="ECO:0000313" key="15">
    <source>
        <dbReference type="EMBL" id="SSW72567.1"/>
    </source>
</evidence>
<dbReference type="GO" id="GO:0051537">
    <property type="term" value="F:2 iron, 2 sulfur cluster binding"/>
    <property type="evidence" value="ECO:0007669"/>
    <property type="project" value="UniProtKB-KW"/>
</dbReference>
<dbReference type="InterPro" id="IPR050415">
    <property type="entry name" value="MRET"/>
</dbReference>
<dbReference type="CDD" id="cd06198">
    <property type="entry name" value="FNR_like_3"/>
    <property type="match status" value="1"/>
</dbReference>
<evidence type="ECO:0000256" key="1">
    <source>
        <dbReference type="ARBA" id="ARBA00001974"/>
    </source>
</evidence>
<keyword evidence="5" id="KW-0001">2Fe-2S</keyword>
<dbReference type="AlphaFoldDB" id="A0A446CXK3"/>
<dbReference type="EC" id="1.14.13.7" evidence="15"/>
<dbReference type="PANTHER" id="PTHR47354:SF8">
    <property type="entry name" value="1,2-PHENYLACETYL-COA EPOXIDASE, SUBUNIT E"/>
    <property type="match status" value="1"/>
</dbReference>
<evidence type="ECO:0000256" key="11">
    <source>
        <dbReference type="ARBA" id="ARBA00023014"/>
    </source>
</evidence>
<organism evidence="15 16">
    <name type="scientific">Achromobacter agilis</name>
    <dbReference type="NCBI Taxonomy" id="1353888"/>
    <lineage>
        <taxon>Bacteria</taxon>
        <taxon>Pseudomonadati</taxon>
        <taxon>Pseudomonadota</taxon>
        <taxon>Betaproteobacteria</taxon>
        <taxon>Burkholderiales</taxon>
        <taxon>Alcaligenaceae</taxon>
        <taxon>Achromobacter</taxon>
    </lineage>
</organism>
<dbReference type="Gene3D" id="2.40.30.10">
    <property type="entry name" value="Translation factors"/>
    <property type="match status" value="1"/>
</dbReference>
<protein>
    <submittedName>
        <fullName evidence="15">Phenol hydroxylase P5 protein</fullName>
        <ecNumber evidence="15">1.14.13.7</ecNumber>
    </submittedName>
</protein>
<evidence type="ECO:0000256" key="7">
    <source>
        <dbReference type="ARBA" id="ARBA00022827"/>
    </source>
</evidence>